<organism evidence="1 2">
    <name type="scientific">Deinococcus metalli</name>
    <dbReference type="NCBI Taxonomy" id="1141878"/>
    <lineage>
        <taxon>Bacteria</taxon>
        <taxon>Thermotogati</taxon>
        <taxon>Deinococcota</taxon>
        <taxon>Deinococci</taxon>
        <taxon>Deinococcales</taxon>
        <taxon>Deinococcaceae</taxon>
        <taxon>Deinococcus</taxon>
    </lineage>
</organism>
<reference evidence="2" key="1">
    <citation type="journal article" date="2019" name="Int. J. Syst. Evol. Microbiol.">
        <title>The Global Catalogue of Microorganisms (GCM) 10K type strain sequencing project: providing services to taxonomists for standard genome sequencing and annotation.</title>
        <authorList>
            <consortium name="The Broad Institute Genomics Platform"/>
            <consortium name="The Broad Institute Genome Sequencing Center for Infectious Disease"/>
            <person name="Wu L."/>
            <person name="Ma J."/>
        </authorList>
    </citation>
    <scope>NUCLEOTIDE SEQUENCE [LARGE SCALE GENOMIC DNA]</scope>
    <source>
        <strain evidence="2">CGMCC 1.18437</strain>
    </source>
</reference>
<sequence length="479" mass="52926">MCSIIWSQTQEAGVARRKTQEKQAPKPAGQLTRMEEANVARLGLISIQERIPADFTTWTVNFQVDGRPAKLTCIGSPDVGGVPHGLDGDIATALMDLYVEAGALGDGRIHTTPYQILTRAGLDTSGRYYQILNQTLLRLRSTTYKASEAWRDHGRGRWTTATFNYLADFEYTSDSDQTELSSSSAITIRLADPIVASIRAQYTKPLDLEFLTSLERPLTRALYRLIDARRYNPLSPDEPLMEFTVSVTEWAEACKILERKPTRVRIQLKSAHDELIDRQYLSSAVYTGRGVQQLLTYTFAAGQPRLPDSALVAALTAVQVSAAVARKLITEYGEAHVEARLAKFNQLMARGYRARSRSALLVDVIKDTEGKYPDEPEGIIAPRERRAGPAYMPSLDEAASDDGPLEVQVEAAMKTLQFLLRERLSVNEYALLRAGLIAGQPDIKTATREAAAAKISGTLDQYAVDLLTVIHAALLRARA</sequence>
<gene>
    <name evidence="1" type="ORF">GCM10017781_32300</name>
</gene>
<dbReference type="Proteomes" id="UP000619376">
    <property type="component" value="Unassembled WGS sequence"/>
</dbReference>
<evidence type="ECO:0008006" key="3">
    <source>
        <dbReference type="Google" id="ProtNLM"/>
    </source>
</evidence>
<evidence type="ECO:0000313" key="2">
    <source>
        <dbReference type="Proteomes" id="UP000619376"/>
    </source>
</evidence>
<evidence type="ECO:0000313" key="1">
    <source>
        <dbReference type="EMBL" id="GHF53627.1"/>
    </source>
</evidence>
<name>A0ABQ3JQR0_9DEIO</name>
<protein>
    <recommendedName>
        <fullName evidence="3">Plasmid replication initiator protein</fullName>
    </recommendedName>
</protein>
<dbReference type="InterPro" id="IPR018777">
    <property type="entry name" value="Replication_initiator_prot_A"/>
</dbReference>
<comment type="caution">
    <text evidence="1">The sequence shown here is derived from an EMBL/GenBank/DDBJ whole genome shotgun (WGS) entry which is preliminary data.</text>
</comment>
<keyword evidence="2" id="KW-1185">Reference proteome</keyword>
<proteinExistence type="predicted"/>
<dbReference type="EMBL" id="BNAJ01000009">
    <property type="protein sequence ID" value="GHF53627.1"/>
    <property type="molecule type" value="Genomic_DNA"/>
</dbReference>
<accession>A0ABQ3JQR0</accession>
<dbReference type="Pfam" id="PF10134">
    <property type="entry name" value="RPA"/>
    <property type="match status" value="1"/>
</dbReference>